<protein>
    <recommendedName>
        <fullName evidence="4">DUF4239 domain-containing protein</fullName>
    </recommendedName>
</protein>
<evidence type="ECO:0000256" key="1">
    <source>
        <dbReference type="SAM" id="Phobius"/>
    </source>
</evidence>
<comment type="caution">
    <text evidence="2">The sequence shown here is derived from an EMBL/GenBank/DDBJ whole genome shotgun (WGS) entry which is preliminary data.</text>
</comment>
<dbReference type="AlphaFoldDB" id="A0A243WEY7"/>
<proteinExistence type="predicted"/>
<dbReference type="EMBL" id="MTSE01000004">
    <property type="protein sequence ID" value="OUJ74255.1"/>
    <property type="molecule type" value="Genomic_DNA"/>
</dbReference>
<feature type="transmembrane region" description="Helical" evidence="1">
    <location>
        <begin position="7"/>
        <end position="29"/>
    </location>
</feature>
<sequence>MEHSALDVFWFSLAYPVSLVLAVLIGYGVAEVNYRRRHRTWKPSGIESALITIYGLLLSFTLLSSNNALKERTTLIHQSSEAIVELYQESQLLPEATHVMVRAFLLKFLALELAQHSPGKPHNSAHLRNIEALDFQAWRYFRGSVRGASPQAAELRQLLPAFHKLHVATSRLHYSYQERTPSPITMLLLVSSWAIGILVGFTNSAQETRHYFVPILFVVISVLTVQAIRDLDNPELGFIRPNYSNLRDLERALSNAASTDRKLLHQ</sequence>
<keyword evidence="1" id="KW-0812">Transmembrane</keyword>
<evidence type="ECO:0000313" key="2">
    <source>
        <dbReference type="EMBL" id="OUJ74255.1"/>
    </source>
</evidence>
<keyword evidence="1" id="KW-1133">Transmembrane helix</keyword>
<evidence type="ECO:0008006" key="4">
    <source>
        <dbReference type="Google" id="ProtNLM"/>
    </source>
</evidence>
<dbReference type="Proteomes" id="UP000194873">
    <property type="component" value="Unassembled WGS sequence"/>
</dbReference>
<evidence type="ECO:0000313" key="3">
    <source>
        <dbReference type="Proteomes" id="UP000194873"/>
    </source>
</evidence>
<dbReference type="RefSeq" id="WP_086594112.1">
    <property type="nucleotide sequence ID" value="NZ_MTSE01000004.1"/>
</dbReference>
<keyword evidence="1" id="KW-0472">Membrane</keyword>
<name>A0A243WEY7_9BACT</name>
<reference evidence="2 3" key="1">
    <citation type="submission" date="2017-01" db="EMBL/GenBank/DDBJ databases">
        <title>A new Hymenobacter.</title>
        <authorList>
            <person name="Liang Y."/>
            <person name="Feng F."/>
        </authorList>
    </citation>
    <scope>NUCLEOTIDE SEQUENCE [LARGE SCALE GENOMIC DNA]</scope>
    <source>
        <strain evidence="2">MIMBbqt21</strain>
    </source>
</reference>
<accession>A0A243WEY7</accession>
<keyword evidence="3" id="KW-1185">Reference proteome</keyword>
<organism evidence="2 3">
    <name type="scientific">Hymenobacter crusticola</name>
    <dbReference type="NCBI Taxonomy" id="1770526"/>
    <lineage>
        <taxon>Bacteria</taxon>
        <taxon>Pseudomonadati</taxon>
        <taxon>Bacteroidota</taxon>
        <taxon>Cytophagia</taxon>
        <taxon>Cytophagales</taxon>
        <taxon>Hymenobacteraceae</taxon>
        <taxon>Hymenobacter</taxon>
    </lineage>
</organism>
<gene>
    <name evidence="2" type="ORF">BXP70_11070</name>
</gene>
<feature type="transmembrane region" description="Helical" evidence="1">
    <location>
        <begin position="211"/>
        <end position="228"/>
    </location>
</feature>
<dbReference type="OrthoDB" id="878663at2"/>
<feature type="transmembrane region" description="Helical" evidence="1">
    <location>
        <begin position="49"/>
        <end position="69"/>
    </location>
</feature>
<feature type="transmembrane region" description="Helical" evidence="1">
    <location>
        <begin position="184"/>
        <end position="205"/>
    </location>
</feature>